<dbReference type="EnsemblBacteria" id="AAM04848">
    <property type="protein sequence ID" value="AAM04848"/>
    <property type="gene ID" value="MA_1433"/>
</dbReference>
<proteinExistence type="predicted"/>
<dbReference type="KEGG" id="mac:MA_1433"/>
<keyword evidence="3" id="KW-1185">Reference proteome</keyword>
<evidence type="ECO:0000259" key="1">
    <source>
        <dbReference type="Pfam" id="PF04015"/>
    </source>
</evidence>
<protein>
    <recommendedName>
        <fullName evidence="1">DUF362 domain-containing protein</fullName>
    </recommendedName>
</protein>
<organism evidence="2 3">
    <name type="scientific">Methanosarcina acetivorans (strain ATCC 35395 / DSM 2834 / JCM 12185 / C2A)</name>
    <dbReference type="NCBI Taxonomy" id="188937"/>
    <lineage>
        <taxon>Archaea</taxon>
        <taxon>Methanobacteriati</taxon>
        <taxon>Methanobacteriota</taxon>
        <taxon>Stenosarchaea group</taxon>
        <taxon>Methanomicrobia</taxon>
        <taxon>Methanosarcinales</taxon>
        <taxon>Methanosarcinaceae</taxon>
        <taxon>Methanosarcina</taxon>
    </lineage>
</organism>
<dbReference type="Proteomes" id="UP000002487">
    <property type="component" value="Chromosome"/>
</dbReference>
<dbReference type="InterPro" id="IPR007160">
    <property type="entry name" value="DUF362"/>
</dbReference>
<dbReference type="Pfam" id="PF04015">
    <property type="entry name" value="DUF362"/>
    <property type="match status" value="1"/>
</dbReference>
<dbReference type="PhylomeDB" id="Q8TQV4"/>
<dbReference type="InParanoid" id="Q8TQV4"/>
<gene>
    <name evidence="2" type="ordered locus">MA_1433</name>
</gene>
<accession>Q8TQV4</accession>
<feature type="domain" description="DUF362" evidence="1">
    <location>
        <begin position="38"/>
        <end position="239"/>
    </location>
</feature>
<evidence type="ECO:0000313" key="2">
    <source>
        <dbReference type="EMBL" id="AAM04848.1"/>
    </source>
</evidence>
<reference evidence="2 3" key="1">
    <citation type="journal article" date="2002" name="Genome Res.">
        <title>The genome of Methanosarcina acetivorans reveals extensive metabolic and physiological diversity.</title>
        <authorList>
            <person name="Galagan J.E."/>
            <person name="Nusbaum C."/>
            <person name="Roy A."/>
            <person name="Endrizzi M.G."/>
            <person name="Macdonald P."/>
            <person name="FitzHugh W."/>
            <person name="Calvo S."/>
            <person name="Engels R."/>
            <person name="Smirnov S."/>
            <person name="Atnoor D."/>
            <person name="Brown A."/>
            <person name="Allen N."/>
            <person name="Naylor J."/>
            <person name="Stange-Thomann N."/>
            <person name="DeArellano K."/>
            <person name="Johnson R."/>
            <person name="Linton L."/>
            <person name="McEwan P."/>
            <person name="McKernan K."/>
            <person name="Talamas J."/>
            <person name="Tirrell A."/>
            <person name="Ye W."/>
            <person name="Zimmer A."/>
            <person name="Barber R.D."/>
            <person name="Cann I."/>
            <person name="Graham D.E."/>
            <person name="Grahame D.A."/>
            <person name="Guss A."/>
            <person name="Hedderich R."/>
            <person name="Ingram-Smith C."/>
            <person name="Kuettner C.H."/>
            <person name="Krzycki J.A."/>
            <person name="Leigh J.A."/>
            <person name="Li W."/>
            <person name="Liu J."/>
            <person name="Mukhopadhyay B."/>
            <person name="Reeve J.N."/>
            <person name="Smith K."/>
            <person name="Springer T.A."/>
            <person name="Umayam L.A."/>
            <person name="White O."/>
            <person name="White R.H."/>
            <person name="de Macario E.C."/>
            <person name="Ferry J.G."/>
            <person name="Jarrell K.F."/>
            <person name="Jing H."/>
            <person name="Macario A.J.L."/>
            <person name="Paulsen I."/>
            <person name="Pritchett M."/>
            <person name="Sowers K.R."/>
            <person name="Swanson R.V."/>
            <person name="Zinder S.H."/>
            <person name="Lander E."/>
            <person name="Metcalf W.W."/>
            <person name="Birren B."/>
        </authorList>
    </citation>
    <scope>NUCLEOTIDE SEQUENCE [LARGE SCALE GENOMIC DNA]</scope>
    <source>
        <strain evidence="3">ATCC 35395 / DSM 2834 / JCM 12185 / C2A</strain>
    </source>
</reference>
<sequence>MEFDMVLVGFSRNKDTLESIRTAVELAGGLGIREGETVLIRPNANTADPAPGSTNPEVLRGAIREVKKYNPGKIIVAEKSMSSLDTEEVLKKLGLWQAAEAEGVDEILTFDHMKREHVEPGKAFSWPQGFDVPEFLKSIDYTIALPVIKTHWTATFTMGLKSQISITSDRDRRQLPHGQGMDTLFGHMIAESNLVYKPDFYISDATKCFVTNGPNVGTLREPGIALASTDVIANDVAGLALLKTLGTVPKIQIKSVWAQPQIRRAIELGLGVGSKAEITVKSSGIEEINEIIANLA</sequence>
<name>Q8TQV4_METAC</name>
<evidence type="ECO:0000313" key="3">
    <source>
        <dbReference type="Proteomes" id="UP000002487"/>
    </source>
</evidence>
<dbReference type="EMBL" id="AE010299">
    <property type="protein sequence ID" value="AAM04848.1"/>
    <property type="molecule type" value="Genomic_DNA"/>
</dbReference>
<dbReference type="AlphaFoldDB" id="Q8TQV4"/>
<dbReference type="HOGENOM" id="CLU_066599_0_0_2"/>